<accession>A0A5B2VXN3</accession>
<proteinExistence type="predicted"/>
<evidence type="ECO:0000259" key="1">
    <source>
        <dbReference type="PROSITE" id="PS50943"/>
    </source>
</evidence>
<dbReference type="Proteomes" id="UP000324611">
    <property type="component" value="Unassembled WGS sequence"/>
</dbReference>
<comment type="caution">
    <text evidence="2">The sequence shown here is derived from an EMBL/GenBank/DDBJ whole genome shotgun (WGS) entry which is preliminary data.</text>
</comment>
<dbReference type="RefSeq" id="WP_149837665.1">
    <property type="nucleotide sequence ID" value="NZ_VUOC01000002.1"/>
</dbReference>
<reference evidence="2 3" key="2">
    <citation type="submission" date="2019-09" db="EMBL/GenBank/DDBJ databases">
        <authorList>
            <person name="Jin C."/>
        </authorList>
    </citation>
    <scope>NUCLEOTIDE SEQUENCE [LARGE SCALE GENOMIC DNA]</scope>
    <source>
        <strain evidence="2 3">BN140078</strain>
    </source>
</reference>
<protein>
    <submittedName>
        <fullName evidence="2">Helix-turn-helix transcriptional regulator</fullName>
    </submittedName>
</protein>
<reference evidence="2 3" key="1">
    <citation type="submission" date="2019-09" db="EMBL/GenBank/DDBJ databases">
        <title>Chitinophaga ginsengihumi sp. nov., isolated from soil of ginseng rhizosphere.</title>
        <authorList>
            <person name="Lee J."/>
        </authorList>
    </citation>
    <scope>NUCLEOTIDE SEQUENCE [LARGE SCALE GENOMIC DNA]</scope>
    <source>
        <strain evidence="2 3">BN140078</strain>
    </source>
</reference>
<dbReference type="SMART" id="SM00530">
    <property type="entry name" value="HTH_XRE"/>
    <property type="match status" value="1"/>
</dbReference>
<dbReference type="EMBL" id="VUOC01000002">
    <property type="protein sequence ID" value="KAA2242789.1"/>
    <property type="molecule type" value="Genomic_DNA"/>
</dbReference>
<evidence type="ECO:0000313" key="2">
    <source>
        <dbReference type="EMBL" id="KAA2242789.1"/>
    </source>
</evidence>
<dbReference type="InterPro" id="IPR010982">
    <property type="entry name" value="Lambda_DNA-bd_dom_sf"/>
</dbReference>
<dbReference type="PROSITE" id="PS50943">
    <property type="entry name" value="HTH_CROC1"/>
    <property type="match status" value="1"/>
</dbReference>
<dbReference type="Gene3D" id="1.10.260.40">
    <property type="entry name" value="lambda repressor-like DNA-binding domains"/>
    <property type="match status" value="1"/>
</dbReference>
<dbReference type="Pfam" id="PF01381">
    <property type="entry name" value="HTH_3"/>
    <property type="match status" value="1"/>
</dbReference>
<gene>
    <name evidence="2" type="ORF">F0L74_09685</name>
</gene>
<name>A0A5B2VXN3_9BACT</name>
<dbReference type="CDD" id="cd00093">
    <property type="entry name" value="HTH_XRE"/>
    <property type="match status" value="1"/>
</dbReference>
<dbReference type="SUPFAM" id="SSF47413">
    <property type="entry name" value="lambda repressor-like DNA-binding domains"/>
    <property type="match status" value="1"/>
</dbReference>
<organism evidence="2 3">
    <name type="scientific">Chitinophaga agrisoli</name>
    <dbReference type="NCBI Taxonomy" id="2607653"/>
    <lineage>
        <taxon>Bacteria</taxon>
        <taxon>Pseudomonadati</taxon>
        <taxon>Bacteroidota</taxon>
        <taxon>Chitinophagia</taxon>
        <taxon>Chitinophagales</taxon>
        <taxon>Chitinophagaceae</taxon>
        <taxon>Chitinophaga</taxon>
    </lineage>
</organism>
<evidence type="ECO:0000313" key="3">
    <source>
        <dbReference type="Proteomes" id="UP000324611"/>
    </source>
</evidence>
<dbReference type="InterPro" id="IPR001387">
    <property type="entry name" value="Cro/C1-type_HTH"/>
</dbReference>
<sequence>MDNERIIKAFGENLKSIRLKKGWTQTKLGVEAGMEPQHVGKLERGLHEPGIVTAVMLARALECNISDLISA</sequence>
<feature type="domain" description="HTH cro/C1-type" evidence="1">
    <location>
        <begin position="14"/>
        <end position="68"/>
    </location>
</feature>
<dbReference type="AlphaFoldDB" id="A0A5B2VXN3"/>
<dbReference type="GO" id="GO:0003677">
    <property type="term" value="F:DNA binding"/>
    <property type="evidence" value="ECO:0007669"/>
    <property type="project" value="InterPro"/>
</dbReference>
<keyword evidence="3" id="KW-1185">Reference proteome</keyword>